<feature type="signal peptide" evidence="8">
    <location>
        <begin position="1"/>
        <end position="19"/>
    </location>
</feature>
<keyword evidence="3" id="KW-1003">Cell membrane</keyword>
<evidence type="ECO:0000256" key="1">
    <source>
        <dbReference type="ARBA" id="ARBA00004193"/>
    </source>
</evidence>
<comment type="similarity">
    <text evidence="2">Belongs to the BMP lipoprotein family.</text>
</comment>
<sequence>MKKKILAVLLAGMMAFSMAACGSANDGNADSNKENTDNSGADGSEADDSKSDDGESSDDGSNDDSAPASDMNIAMITDSGDITDQSFNQTTYETSKAWAEANNVPFTYYKPDSDSDEARNASVDQAVAGGANVLMMPGYMFAASVVAKAEMYPDVKFIALDVGAGDLLEKGVGEGYDYNPENYDVKEYYHADNVYCCTYQEELSGYMAGYAAVKLGYKHLGFLGGMSVPAVTRFGYGYLQGADAAAKELGIEGEVEAEYVCGGQFYGDADITAAMDTWYGTKGVEVVFACGGGIFTSAVEAAVKADGKVIGVDSDQSPIIDQSKEGLTVTSAMKGLATTVDTVLTEIQAGNWNNYAGKIENLGMVSENPEENFVQLPISTTQWGDGFTEDDYRTLVKAMYNGEVEVSNDIKALPDSLSIKVNDYGSIK</sequence>
<evidence type="ECO:0000259" key="9">
    <source>
        <dbReference type="Pfam" id="PF02608"/>
    </source>
</evidence>
<dbReference type="PATRIC" id="fig|1235802.3.peg.5994"/>
<evidence type="ECO:0000256" key="8">
    <source>
        <dbReference type="SAM" id="SignalP"/>
    </source>
</evidence>
<dbReference type="Pfam" id="PF02608">
    <property type="entry name" value="Bmp"/>
    <property type="match status" value="1"/>
</dbReference>
<dbReference type="HOGENOM" id="CLU_038813_0_2_9"/>
<dbReference type="EMBL" id="AQFT01000175">
    <property type="protein sequence ID" value="EMZ19119.1"/>
    <property type="molecule type" value="Genomic_DNA"/>
</dbReference>
<evidence type="ECO:0000256" key="7">
    <source>
        <dbReference type="SAM" id="MobiDB-lite"/>
    </source>
</evidence>
<accession>N2A419</accession>
<name>N2A419_9FIRM</name>
<keyword evidence="6" id="KW-0449">Lipoprotein</keyword>
<proteinExistence type="inferred from homology"/>
<dbReference type="InterPro" id="IPR003760">
    <property type="entry name" value="PnrA-like"/>
</dbReference>
<keyword evidence="4 8" id="KW-0732">Signal</keyword>
<dbReference type="InterPro" id="IPR028082">
    <property type="entry name" value="Peripla_BP_I"/>
</dbReference>
<organism evidence="10 11">
    <name type="scientific">Eubacterium plexicaudatum ASF492</name>
    <dbReference type="NCBI Taxonomy" id="1235802"/>
    <lineage>
        <taxon>Bacteria</taxon>
        <taxon>Bacillati</taxon>
        <taxon>Bacillota</taxon>
        <taxon>Clostridia</taxon>
        <taxon>Eubacteriales</taxon>
        <taxon>Eubacteriaceae</taxon>
        <taxon>Eubacterium</taxon>
    </lineage>
</organism>
<keyword evidence="5" id="KW-0472">Membrane</keyword>
<evidence type="ECO:0000313" key="10">
    <source>
        <dbReference type="EMBL" id="EMZ19119.1"/>
    </source>
</evidence>
<dbReference type="CDD" id="cd06354">
    <property type="entry name" value="PBP1_PrnA-like"/>
    <property type="match status" value="1"/>
</dbReference>
<protein>
    <recommendedName>
        <fullName evidence="9">ABC transporter substrate-binding protein PnrA-like domain-containing protein</fullName>
    </recommendedName>
</protein>
<dbReference type="GO" id="GO:0005886">
    <property type="term" value="C:plasma membrane"/>
    <property type="evidence" value="ECO:0007669"/>
    <property type="project" value="UniProtKB-SubCell"/>
</dbReference>
<evidence type="ECO:0000256" key="6">
    <source>
        <dbReference type="ARBA" id="ARBA00023288"/>
    </source>
</evidence>
<dbReference type="SUPFAM" id="SSF53822">
    <property type="entry name" value="Periplasmic binding protein-like I"/>
    <property type="match status" value="1"/>
</dbReference>
<evidence type="ECO:0000256" key="5">
    <source>
        <dbReference type="ARBA" id="ARBA00023136"/>
    </source>
</evidence>
<dbReference type="STRING" id="1235802.C823_05671"/>
<evidence type="ECO:0000256" key="3">
    <source>
        <dbReference type="ARBA" id="ARBA00022475"/>
    </source>
</evidence>
<feature type="chain" id="PRO_5039352901" description="ABC transporter substrate-binding protein PnrA-like domain-containing protein" evidence="8">
    <location>
        <begin position="20"/>
        <end position="428"/>
    </location>
</feature>
<gene>
    <name evidence="10" type="ORF">C823_05671</name>
</gene>
<keyword evidence="11" id="KW-1185">Reference proteome</keyword>
<dbReference type="AlphaFoldDB" id="N2A419"/>
<comment type="caution">
    <text evidence="10">The sequence shown here is derived from an EMBL/GenBank/DDBJ whole genome shotgun (WGS) entry which is preliminary data.</text>
</comment>
<dbReference type="InterPro" id="IPR050957">
    <property type="entry name" value="BMP_lipoprotein"/>
</dbReference>
<comment type="subcellular location">
    <subcellularLocation>
        <location evidence="1">Cell membrane</location>
        <topology evidence="1">Lipid-anchor</topology>
    </subcellularLocation>
</comment>
<dbReference type="PANTHER" id="PTHR34296">
    <property type="entry name" value="TRANSCRIPTIONAL ACTIVATOR PROTEIN MED"/>
    <property type="match status" value="1"/>
</dbReference>
<feature type="domain" description="ABC transporter substrate-binding protein PnrA-like" evidence="9">
    <location>
        <begin position="74"/>
        <end position="352"/>
    </location>
</feature>
<dbReference type="PROSITE" id="PS51257">
    <property type="entry name" value="PROKAR_LIPOPROTEIN"/>
    <property type="match status" value="1"/>
</dbReference>
<dbReference type="PANTHER" id="PTHR34296:SF2">
    <property type="entry name" value="ABC TRANSPORTER GUANOSINE-BINDING PROTEIN NUPN"/>
    <property type="match status" value="1"/>
</dbReference>
<feature type="region of interest" description="Disordered" evidence="7">
    <location>
        <begin position="23"/>
        <end position="69"/>
    </location>
</feature>
<dbReference type="eggNOG" id="COG1744">
    <property type="taxonomic scope" value="Bacteria"/>
</dbReference>
<evidence type="ECO:0000256" key="4">
    <source>
        <dbReference type="ARBA" id="ARBA00022729"/>
    </source>
</evidence>
<dbReference type="Proteomes" id="UP000012589">
    <property type="component" value="Unassembled WGS sequence"/>
</dbReference>
<dbReference type="OrthoDB" id="9769871at2"/>
<evidence type="ECO:0000313" key="11">
    <source>
        <dbReference type="Proteomes" id="UP000012589"/>
    </source>
</evidence>
<reference evidence="10 11" key="1">
    <citation type="journal article" date="2014" name="Genome Announc.">
        <title>Draft genome sequences of the altered schaedler flora, a defined bacterial community from gnotobiotic mice.</title>
        <authorList>
            <person name="Wannemuehler M.J."/>
            <person name="Overstreet A.M."/>
            <person name="Ward D.V."/>
            <person name="Phillips G.J."/>
        </authorList>
    </citation>
    <scope>NUCLEOTIDE SEQUENCE [LARGE SCALE GENOMIC DNA]</scope>
    <source>
        <strain evidence="10 11">ASF492</strain>
    </source>
</reference>
<dbReference type="Gene3D" id="3.40.50.2300">
    <property type="match status" value="2"/>
</dbReference>
<evidence type="ECO:0000256" key="2">
    <source>
        <dbReference type="ARBA" id="ARBA00008610"/>
    </source>
</evidence>